<dbReference type="PANTHER" id="PTHR19376">
    <property type="entry name" value="DNA-DIRECTED RNA POLYMERASE"/>
    <property type="match status" value="1"/>
</dbReference>
<name>A0AAP2W498_9EURY</name>
<dbReference type="InterPro" id="IPR012757">
    <property type="entry name" value="RPO1C"/>
</dbReference>
<dbReference type="Gene3D" id="1.10.150.390">
    <property type="match status" value="1"/>
</dbReference>
<comment type="similarity">
    <text evidence="8">Belongs to the RNA polymerase beta' chain family.</text>
</comment>
<comment type="caution">
    <text evidence="11">The sequence shown here is derived from an EMBL/GenBank/DDBJ whole genome shotgun (WGS) entry which is preliminary data.</text>
</comment>
<evidence type="ECO:0000256" key="5">
    <source>
        <dbReference type="ARBA" id="ARBA00023125"/>
    </source>
</evidence>
<feature type="coiled-coil region" evidence="9">
    <location>
        <begin position="22"/>
        <end position="49"/>
    </location>
</feature>
<comment type="function">
    <text evidence="8">DNA-dependent RNA polymerase (RNAP) catalyzes the transcription of DNA into RNA using the four ribonucleoside triphosphates as substrates. Forms part of the jaw domain.</text>
</comment>
<evidence type="ECO:0000313" key="12">
    <source>
        <dbReference type="Proteomes" id="UP001320159"/>
    </source>
</evidence>
<keyword evidence="5 8" id="KW-0238">DNA-binding</keyword>
<dbReference type="GO" id="GO:0003677">
    <property type="term" value="F:DNA binding"/>
    <property type="evidence" value="ECO:0007669"/>
    <property type="project" value="UniProtKB-UniRule"/>
</dbReference>
<dbReference type="GO" id="GO:0003899">
    <property type="term" value="F:DNA-directed RNA polymerase activity"/>
    <property type="evidence" value="ECO:0007669"/>
    <property type="project" value="UniProtKB-UniRule"/>
</dbReference>
<dbReference type="Pfam" id="PF04998">
    <property type="entry name" value="RNA_pol_Rpb1_5"/>
    <property type="match status" value="1"/>
</dbReference>
<keyword evidence="9" id="KW-0175">Coiled coil</keyword>
<dbReference type="NCBIfam" id="TIGR02389">
    <property type="entry name" value="RNA_pol_rpoA2"/>
    <property type="match status" value="1"/>
</dbReference>
<keyword evidence="2 8" id="KW-0963">Cytoplasm</keyword>
<dbReference type="RefSeq" id="WP_230740540.1">
    <property type="nucleotide sequence ID" value="NZ_PGCK01000002.1"/>
</dbReference>
<evidence type="ECO:0000256" key="2">
    <source>
        <dbReference type="ARBA" id="ARBA00022490"/>
    </source>
</evidence>
<accession>A0AAP2W498</accession>
<comment type="subunit">
    <text evidence="8">Part of the RNA polymerase complex.</text>
</comment>
<dbReference type="InterPro" id="IPR045867">
    <property type="entry name" value="DNA-dir_RpoC_beta_prime"/>
</dbReference>
<gene>
    <name evidence="8 11" type="primary">rpoA2</name>
    <name evidence="8" type="synonym">rpo1C</name>
    <name evidence="11" type="ORF">CUJ83_03190</name>
</gene>
<dbReference type="InterPro" id="IPR007081">
    <property type="entry name" value="RNA_pol_Rpb1_5"/>
</dbReference>
<comment type="subcellular location">
    <subcellularLocation>
        <location evidence="8">Cytoplasm</location>
    </subcellularLocation>
</comment>
<dbReference type="GO" id="GO:0006351">
    <property type="term" value="P:DNA-templated transcription"/>
    <property type="evidence" value="ECO:0007669"/>
    <property type="project" value="UniProtKB-UniRule"/>
</dbReference>
<evidence type="ECO:0000313" key="11">
    <source>
        <dbReference type="EMBL" id="MCD1294000.1"/>
    </source>
</evidence>
<keyword evidence="12" id="KW-1185">Reference proteome</keyword>
<sequence>MSISEATIEAELLKVDLPYKIVEDLKSSLKGVKLTKKQLEEIIERTRDAYGHARVENCEAVGMVAAQSIGEPGTQMTMRTFHYAGVAEIDVTLGLPRLIEIVDARREPSTPMMSVHLLPEVSGNRDQVKKLGWELEETTVSDISSVSTNLADMTIIIDVNEKQVMHRNITIEDIIEKITDHTGHNVTADGNRLVIHPDEPSYRDLLQLVEQIKSILLKGIKGITRVVIRKEDAEYVIYTQGSVLKKVIQLDGVDPGRTTTNNINEIAEVLGIEAARNAIINEALSTLSEQGLTVDIRHIMLVSDMMTLDGEVKQIGRHGISGEKASVLSRAAFEVTVNHLLDAAVAGEVDELTGVTENVIVGQPIQLGTGDVELIAVNTKKRG</sequence>
<keyword evidence="4 8" id="KW-0548">Nucleotidyltransferase</keyword>
<evidence type="ECO:0000256" key="4">
    <source>
        <dbReference type="ARBA" id="ARBA00022695"/>
    </source>
</evidence>
<evidence type="ECO:0000256" key="1">
    <source>
        <dbReference type="ARBA" id="ARBA00022478"/>
    </source>
</evidence>
<dbReference type="HAMAP" id="MF_00411">
    <property type="entry name" value="RNApol_arch_Rpo1C"/>
    <property type="match status" value="1"/>
</dbReference>
<evidence type="ECO:0000256" key="8">
    <source>
        <dbReference type="HAMAP-Rule" id="MF_00411"/>
    </source>
</evidence>
<evidence type="ECO:0000256" key="6">
    <source>
        <dbReference type="ARBA" id="ARBA00023163"/>
    </source>
</evidence>
<evidence type="ECO:0000256" key="7">
    <source>
        <dbReference type="ARBA" id="ARBA00048552"/>
    </source>
</evidence>
<dbReference type="EMBL" id="PGCK01000002">
    <property type="protein sequence ID" value="MCD1294000.1"/>
    <property type="molecule type" value="Genomic_DNA"/>
</dbReference>
<evidence type="ECO:0000259" key="10">
    <source>
        <dbReference type="Pfam" id="PF04998"/>
    </source>
</evidence>
<keyword evidence="6 8" id="KW-0804">Transcription</keyword>
<dbReference type="AlphaFoldDB" id="A0AAP2W498"/>
<reference evidence="11 12" key="1">
    <citation type="submission" date="2017-11" db="EMBL/GenBank/DDBJ databases">
        <title>Isolation and Characterization of Family Methanocellaceae Species from Potential Methane Hydrate Area Offshore Southwestern Taiwan.</title>
        <authorList>
            <person name="Zhang W.-L."/>
            <person name="Chen W.-C."/>
            <person name="Lai M.-C."/>
            <person name="Chen S.-C."/>
        </authorList>
    </citation>
    <scope>NUCLEOTIDE SEQUENCE [LARGE SCALE GENOMIC DNA]</scope>
    <source>
        <strain evidence="11 12">CWC-04</strain>
    </source>
</reference>
<proteinExistence type="inferred from homology"/>
<dbReference type="CDD" id="cd06528">
    <property type="entry name" value="RNAP_A"/>
    <property type="match status" value="1"/>
</dbReference>
<evidence type="ECO:0000256" key="9">
    <source>
        <dbReference type="SAM" id="Coils"/>
    </source>
</evidence>
<dbReference type="PANTHER" id="PTHR19376:SF32">
    <property type="entry name" value="DNA-DIRECTED RNA POLYMERASE III SUBUNIT RPC1"/>
    <property type="match status" value="1"/>
</dbReference>
<keyword evidence="3 8" id="KW-0808">Transferase</keyword>
<dbReference type="GO" id="GO:0005737">
    <property type="term" value="C:cytoplasm"/>
    <property type="evidence" value="ECO:0007669"/>
    <property type="project" value="UniProtKB-SubCell"/>
</dbReference>
<dbReference type="Proteomes" id="UP001320159">
    <property type="component" value="Unassembled WGS sequence"/>
</dbReference>
<keyword evidence="1 8" id="KW-0240">DNA-directed RNA polymerase</keyword>
<dbReference type="SUPFAM" id="SSF64484">
    <property type="entry name" value="beta and beta-prime subunits of DNA dependent RNA-polymerase"/>
    <property type="match status" value="1"/>
</dbReference>
<dbReference type="GO" id="GO:0000428">
    <property type="term" value="C:DNA-directed RNA polymerase complex"/>
    <property type="evidence" value="ECO:0007669"/>
    <property type="project" value="UniProtKB-KW"/>
</dbReference>
<protein>
    <recommendedName>
        <fullName evidence="8">DNA-directed RNA polymerase subunit Rpo1C</fullName>
        <ecNumber evidence="8">2.7.7.6</ecNumber>
    </recommendedName>
    <alternativeName>
        <fullName evidence="8">DNA-directed RNA polymerase subunit A''</fullName>
    </alternativeName>
</protein>
<dbReference type="EC" id="2.7.7.6" evidence="8"/>
<feature type="domain" description="RNA polymerase Rpb1" evidence="10">
    <location>
        <begin position="54"/>
        <end position="326"/>
    </location>
</feature>
<comment type="catalytic activity">
    <reaction evidence="7 8">
        <text>RNA(n) + a ribonucleoside 5'-triphosphate = RNA(n+1) + diphosphate</text>
        <dbReference type="Rhea" id="RHEA:21248"/>
        <dbReference type="Rhea" id="RHEA-COMP:14527"/>
        <dbReference type="Rhea" id="RHEA-COMP:17342"/>
        <dbReference type="ChEBI" id="CHEBI:33019"/>
        <dbReference type="ChEBI" id="CHEBI:61557"/>
        <dbReference type="ChEBI" id="CHEBI:140395"/>
        <dbReference type="EC" id="2.7.7.6"/>
    </reaction>
</comment>
<evidence type="ECO:0000256" key="3">
    <source>
        <dbReference type="ARBA" id="ARBA00022679"/>
    </source>
</evidence>
<organism evidence="11 12">
    <name type="scientific">Methanooceanicella nereidis</name>
    <dbReference type="NCBI Taxonomy" id="2052831"/>
    <lineage>
        <taxon>Archaea</taxon>
        <taxon>Methanobacteriati</taxon>
        <taxon>Methanobacteriota</taxon>
        <taxon>Stenosarchaea group</taxon>
        <taxon>Methanomicrobia</taxon>
        <taxon>Methanocellales</taxon>
        <taxon>Methanocellaceae</taxon>
        <taxon>Methanooceanicella</taxon>
    </lineage>
</organism>